<organism evidence="2 3">
    <name type="scientific">Melipona quadrifasciata</name>
    <dbReference type="NCBI Taxonomy" id="166423"/>
    <lineage>
        <taxon>Eukaryota</taxon>
        <taxon>Metazoa</taxon>
        <taxon>Ecdysozoa</taxon>
        <taxon>Arthropoda</taxon>
        <taxon>Hexapoda</taxon>
        <taxon>Insecta</taxon>
        <taxon>Pterygota</taxon>
        <taxon>Neoptera</taxon>
        <taxon>Endopterygota</taxon>
        <taxon>Hymenoptera</taxon>
        <taxon>Apocrita</taxon>
        <taxon>Aculeata</taxon>
        <taxon>Apoidea</taxon>
        <taxon>Anthophila</taxon>
        <taxon>Apidae</taxon>
        <taxon>Melipona</taxon>
    </lineage>
</organism>
<gene>
    <name evidence="2" type="ORF">WN51_08032</name>
</gene>
<accession>A0A0N0U313</accession>
<proteinExistence type="predicted"/>
<keyword evidence="3" id="KW-1185">Reference proteome</keyword>
<evidence type="ECO:0000313" key="2">
    <source>
        <dbReference type="EMBL" id="KOX68124.1"/>
    </source>
</evidence>
<dbReference type="Proteomes" id="UP000053105">
    <property type="component" value="Unassembled WGS sequence"/>
</dbReference>
<feature type="compositionally biased region" description="Basic and acidic residues" evidence="1">
    <location>
        <begin position="13"/>
        <end position="51"/>
    </location>
</feature>
<reference evidence="2 3" key="1">
    <citation type="submission" date="2015-07" db="EMBL/GenBank/DDBJ databases">
        <title>The genome of Melipona quadrifasciata.</title>
        <authorList>
            <person name="Pan H."/>
            <person name="Kapheim K."/>
        </authorList>
    </citation>
    <scope>NUCLEOTIDE SEQUENCE [LARGE SCALE GENOMIC DNA]</scope>
    <source>
        <strain evidence="2">0111107301</strain>
        <tissue evidence="2">Whole body</tissue>
    </source>
</reference>
<sequence length="51" mass="6149">MAHWYGTVLGDVRATEERGEEREKEGETRQETGERRETRGRIKREERGWFP</sequence>
<dbReference type="AlphaFoldDB" id="A0A0N0U313"/>
<protein>
    <submittedName>
        <fullName evidence="2">Uncharacterized protein</fullName>
    </submittedName>
</protein>
<feature type="region of interest" description="Disordered" evidence="1">
    <location>
        <begin position="1"/>
        <end position="51"/>
    </location>
</feature>
<evidence type="ECO:0000256" key="1">
    <source>
        <dbReference type="SAM" id="MobiDB-lite"/>
    </source>
</evidence>
<evidence type="ECO:0000313" key="3">
    <source>
        <dbReference type="Proteomes" id="UP000053105"/>
    </source>
</evidence>
<name>A0A0N0U313_9HYME</name>
<dbReference type="EMBL" id="KQ435951">
    <property type="protein sequence ID" value="KOX68124.1"/>
    <property type="molecule type" value="Genomic_DNA"/>
</dbReference>